<comment type="caution">
    <text evidence="1">The sequence shown here is derived from an EMBL/GenBank/DDBJ whole genome shotgun (WGS) entry which is preliminary data.</text>
</comment>
<proteinExistence type="predicted"/>
<gene>
    <name evidence="1" type="ORF">LPJ66_006253</name>
</gene>
<sequence>MQIVSKPINIVIAGGNYAGLSAAKNLYIKLLATNPDYDGTKQAPPNPNVKITLIDRRNGFIHYLGMTRGISQPEYGSKLWLPYSDLPWLQHSSIAVKKNIISRITPTHVELADDDEHVAFDYLVIALGQSRNAPIGVASSTKAEYLEAMSKYQTSVKNSQSIVVVGGGAVGTELVADIKSDYPQKDVTLIHSRDLPIPGPFMDEFRHHVVDILHSLGVNTVFGERVIDEASELESFSSQPHKYAGIVPELVDSIKRNATITTSSGRVFQADLVFNTLGAKTKAPLVDLPSSTDAPIFSPTGIRVTDSMQINDPKYPNIFAVGDVCNRDLVKLAGAAASTGGLAGINIAKLVSALSGEQVELDVSSRGRGRGRGEKDGQRSAPLYGHMKLVLGEYNAVIHKGDGVIPPEVAKTMVAPDMKLGKALKQMFIGTFPVNRKQRD</sequence>
<dbReference type="Proteomes" id="UP001150581">
    <property type="component" value="Unassembled WGS sequence"/>
</dbReference>
<evidence type="ECO:0000313" key="1">
    <source>
        <dbReference type="EMBL" id="KAJ1892593.1"/>
    </source>
</evidence>
<organism evidence="1 2">
    <name type="scientific">Kickxella alabastrina</name>
    <dbReference type="NCBI Taxonomy" id="61397"/>
    <lineage>
        <taxon>Eukaryota</taxon>
        <taxon>Fungi</taxon>
        <taxon>Fungi incertae sedis</taxon>
        <taxon>Zoopagomycota</taxon>
        <taxon>Kickxellomycotina</taxon>
        <taxon>Kickxellomycetes</taxon>
        <taxon>Kickxellales</taxon>
        <taxon>Kickxellaceae</taxon>
        <taxon>Kickxella</taxon>
    </lineage>
</organism>
<keyword evidence="2" id="KW-1185">Reference proteome</keyword>
<name>A0ACC1ICE4_9FUNG</name>
<evidence type="ECO:0000313" key="2">
    <source>
        <dbReference type="Proteomes" id="UP001150581"/>
    </source>
</evidence>
<dbReference type="EMBL" id="JANBPG010000968">
    <property type="protein sequence ID" value="KAJ1892593.1"/>
    <property type="molecule type" value="Genomic_DNA"/>
</dbReference>
<reference evidence="1" key="1">
    <citation type="submission" date="2022-07" db="EMBL/GenBank/DDBJ databases">
        <title>Phylogenomic reconstructions and comparative analyses of Kickxellomycotina fungi.</title>
        <authorList>
            <person name="Reynolds N.K."/>
            <person name="Stajich J.E."/>
            <person name="Barry K."/>
            <person name="Grigoriev I.V."/>
            <person name="Crous P."/>
            <person name="Smith M.E."/>
        </authorList>
    </citation>
    <scope>NUCLEOTIDE SEQUENCE</scope>
    <source>
        <strain evidence="1">Benny 63K</strain>
    </source>
</reference>
<protein>
    <submittedName>
        <fullName evidence="1">Uncharacterized protein</fullName>
    </submittedName>
</protein>
<accession>A0ACC1ICE4</accession>